<feature type="non-terminal residue" evidence="1">
    <location>
        <position position="76"/>
    </location>
</feature>
<sequence length="76" mass="8269">MPASRVCRPVRSRRRGVPGRALALSRRAVGWLITRPGPGPRRAPGYAPRVPRAARPAAFSSAGTCSRVINLRRALR</sequence>
<accession>A0A4C1YU69</accession>
<name>A0A4C1YU69_EUMVA</name>
<evidence type="ECO:0000313" key="2">
    <source>
        <dbReference type="Proteomes" id="UP000299102"/>
    </source>
</evidence>
<dbReference type="AlphaFoldDB" id="A0A4C1YU69"/>
<keyword evidence="2" id="KW-1185">Reference proteome</keyword>
<evidence type="ECO:0000313" key="1">
    <source>
        <dbReference type="EMBL" id="GBP78503.1"/>
    </source>
</evidence>
<dbReference type="EMBL" id="BGZK01001371">
    <property type="protein sequence ID" value="GBP78503.1"/>
    <property type="molecule type" value="Genomic_DNA"/>
</dbReference>
<protein>
    <submittedName>
        <fullName evidence="1">Uncharacterized protein</fullName>
    </submittedName>
</protein>
<organism evidence="1 2">
    <name type="scientific">Eumeta variegata</name>
    <name type="common">Bagworm moth</name>
    <name type="synonym">Eumeta japonica</name>
    <dbReference type="NCBI Taxonomy" id="151549"/>
    <lineage>
        <taxon>Eukaryota</taxon>
        <taxon>Metazoa</taxon>
        <taxon>Ecdysozoa</taxon>
        <taxon>Arthropoda</taxon>
        <taxon>Hexapoda</taxon>
        <taxon>Insecta</taxon>
        <taxon>Pterygota</taxon>
        <taxon>Neoptera</taxon>
        <taxon>Endopterygota</taxon>
        <taxon>Lepidoptera</taxon>
        <taxon>Glossata</taxon>
        <taxon>Ditrysia</taxon>
        <taxon>Tineoidea</taxon>
        <taxon>Psychidae</taxon>
        <taxon>Oiketicinae</taxon>
        <taxon>Eumeta</taxon>
    </lineage>
</organism>
<proteinExistence type="predicted"/>
<comment type="caution">
    <text evidence="1">The sequence shown here is derived from an EMBL/GenBank/DDBJ whole genome shotgun (WGS) entry which is preliminary data.</text>
</comment>
<dbReference type="Proteomes" id="UP000299102">
    <property type="component" value="Unassembled WGS sequence"/>
</dbReference>
<gene>
    <name evidence="1" type="ORF">EVAR_67257_1</name>
</gene>
<reference evidence="1 2" key="1">
    <citation type="journal article" date="2019" name="Commun. Biol.">
        <title>The bagworm genome reveals a unique fibroin gene that provides high tensile strength.</title>
        <authorList>
            <person name="Kono N."/>
            <person name="Nakamura H."/>
            <person name="Ohtoshi R."/>
            <person name="Tomita M."/>
            <person name="Numata K."/>
            <person name="Arakawa K."/>
        </authorList>
    </citation>
    <scope>NUCLEOTIDE SEQUENCE [LARGE SCALE GENOMIC DNA]</scope>
</reference>